<keyword evidence="2" id="KW-1185">Reference proteome</keyword>
<evidence type="ECO:0000313" key="1">
    <source>
        <dbReference type="EMBL" id="KPV50012.1"/>
    </source>
</evidence>
<gene>
    <name evidence="1" type="ORF">SE17_29420</name>
</gene>
<dbReference type="PANTHER" id="PTHR43737:SF1">
    <property type="entry name" value="DUF1501 DOMAIN-CONTAINING PROTEIN"/>
    <property type="match status" value="1"/>
</dbReference>
<comment type="caution">
    <text evidence="1">The sequence shown here is derived from an EMBL/GenBank/DDBJ whole genome shotgun (WGS) entry which is preliminary data.</text>
</comment>
<evidence type="ECO:0008006" key="3">
    <source>
        <dbReference type="Google" id="ProtNLM"/>
    </source>
</evidence>
<dbReference type="AlphaFoldDB" id="A0A0P9CVP3"/>
<accession>A0A0P9CVP3</accession>
<feature type="non-terminal residue" evidence="1">
    <location>
        <position position="1"/>
    </location>
</feature>
<organism evidence="1 2">
    <name type="scientific">Kouleothrix aurantiaca</name>
    <dbReference type="NCBI Taxonomy" id="186479"/>
    <lineage>
        <taxon>Bacteria</taxon>
        <taxon>Bacillati</taxon>
        <taxon>Chloroflexota</taxon>
        <taxon>Chloroflexia</taxon>
        <taxon>Chloroflexales</taxon>
        <taxon>Roseiflexineae</taxon>
        <taxon>Roseiflexaceae</taxon>
        <taxon>Kouleothrix</taxon>
    </lineage>
</organism>
<reference evidence="1 2" key="1">
    <citation type="submission" date="2015-09" db="EMBL/GenBank/DDBJ databases">
        <title>Draft genome sequence of Kouleothrix aurantiaca JCM 19913.</title>
        <authorList>
            <person name="Hemp J."/>
        </authorList>
    </citation>
    <scope>NUCLEOTIDE SEQUENCE [LARGE SCALE GENOMIC DNA]</scope>
    <source>
        <strain evidence="1 2">COM-B</strain>
    </source>
</reference>
<dbReference type="EMBL" id="LJCR01001628">
    <property type="protein sequence ID" value="KPV50012.1"/>
    <property type="molecule type" value="Genomic_DNA"/>
</dbReference>
<dbReference type="Proteomes" id="UP000050509">
    <property type="component" value="Unassembled WGS sequence"/>
</dbReference>
<sequence length="238" mass="25633">MLNTASGFYTGSDPLHAAGKRTIETIRALAGTADYTPTTTYPNGSFGDSLQTVAQMIKLNVGLRVATVDFGGWDHHESEGVNDTWGPFYQLSAALSQGLNAFYNDLAAFQSKITVVVMSEFGRRLGKNLSNGTDHGHGNVMLVLGGQVNGGKLYGAWPGLQDENLDQHEDLKITTDFRKVLSEIVVRQLGNGQIGTVFPGITPQIYSSANRLGIVNGTDLPVDYTSALNPVYIPIARR</sequence>
<name>A0A0P9CVP3_9CHLR</name>
<dbReference type="PATRIC" id="fig|186479.3.peg.2465"/>
<dbReference type="InterPro" id="IPR010869">
    <property type="entry name" value="DUF1501"/>
</dbReference>
<dbReference type="Pfam" id="PF07394">
    <property type="entry name" value="DUF1501"/>
    <property type="match status" value="1"/>
</dbReference>
<proteinExistence type="predicted"/>
<dbReference type="PANTHER" id="PTHR43737">
    <property type="entry name" value="BLL7424 PROTEIN"/>
    <property type="match status" value="1"/>
</dbReference>
<evidence type="ECO:0000313" key="2">
    <source>
        <dbReference type="Proteomes" id="UP000050509"/>
    </source>
</evidence>
<protein>
    <recommendedName>
        <fullName evidence="3">DUF1501 domain-containing protein</fullName>
    </recommendedName>
</protein>